<name>A0ABR7J9A3_9FLAO</name>
<evidence type="ECO:0000313" key="2">
    <source>
        <dbReference type="Proteomes" id="UP000629963"/>
    </source>
</evidence>
<dbReference type="EMBL" id="JACRUJ010000004">
    <property type="protein sequence ID" value="MBC5842114.1"/>
    <property type="molecule type" value="Genomic_DNA"/>
</dbReference>
<comment type="caution">
    <text evidence="1">The sequence shown here is derived from an EMBL/GenBank/DDBJ whole genome shotgun (WGS) entry which is preliminary data.</text>
</comment>
<evidence type="ECO:0000313" key="1">
    <source>
        <dbReference type="EMBL" id="MBC5842114.1"/>
    </source>
</evidence>
<dbReference type="Proteomes" id="UP000629963">
    <property type="component" value="Unassembled WGS sequence"/>
</dbReference>
<gene>
    <name evidence="1" type="ORF">H8R23_11915</name>
</gene>
<reference evidence="1 2" key="1">
    <citation type="submission" date="2020-08" db="EMBL/GenBank/DDBJ databases">
        <title>Description of novel Flavobacterium F-380 isolate.</title>
        <authorList>
            <person name="Saticioglu I.B."/>
            <person name="Duman M."/>
            <person name="Altun S."/>
        </authorList>
    </citation>
    <scope>NUCLEOTIDE SEQUENCE [LARGE SCALE GENOMIC DNA]</scope>
    <source>
        <strain evidence="1 2">F-380</strain>
    </source>
</reference>
<protein>
    <submittedName>
        <fullName evidence="1">Uncharacterized protein</fullName>
    </submittedName>
</protein>
<dbReference type="RefSeq" id="WP_187010614.1">
    <property type="nucleotide sequence ID" value="NZ_JACRUI010000004.1"/>
</dbReference>
<accession>A0ABR7J9A3</accession>
<organism evidence="1 2">
    <name type="scientific">Flavobacterium kayseriense</name>
    <dbReference type="NCBI Taxonomy" id="2764714"/>
    <lineage>
        <taxon>Bacteria</taxon>
        <taxon>Pseudomonadati</taxon>
        <taxon>Bacteroidota</taxon>
        <taxon>Flavobacteriia</taxon>
        <taxon>Flavobacteriales</taxon>
        <taxon>Flavobacteriaceae</taxon>
        <taxon>Flavobacterium</taxon>
    </lineage>
</organism>
<keyword evidence="2" id="KW-1185">Reference proteome</keyword>
<proteinExistence type="predicted"/>
<sequence length="65" mass="7542">MSSCILIYKARDEFAQFDIEGFVFPNGELTQHVTRTIITNSQYGKSLEKNPLLVRNINNHLVRFL</sequence>